<evidence type="ECO:0000313" key="9">
    <source>
        <dbReference type="EMBL" id="PNF41474.1"/>
    </source>
</evidence>
<feature type="region of interest" description="Disordered" evidence="7">
    <location>
        <begin position="689"/>
        <end position="733"/>
    </location>
</feature>
<feature type="compositionally biased region" description="Polar residues" evidence="7">
    <location>
        <begin position="252"/>
        <end position="285"/>
    </location>
</feature>
<feature type="region of interest" description="Disordered" evidence="7">
    <location>
        <begin position="390"/>
        <end position="410"/>
    </location>
</feature>
<feature type="region of interest" description="Disordered" evidence="7">
    <location>
        <begin position="2499"/>
        <end position="2528"/>
    </location>
</feature>
<feature type="region of interest" description="Disordered" evidence="7">
    <location>
        <begin position="1524"/>
        <end position="1611"/>
    </location>
</feature>
<dbReference type="GO" id="GO:0007029">
    <property type="term" value="P:endoplasmic reticulum organization"/>
    <property type="evidence" value="ECO:0007669"/>
    <property type="project" value="TreeGrafter"/>
</dbReference>
<comment type="similarity">
    <text evidence="2 6">Belongs to the pecanex family.</text>
</comment>
<evidence type="ECO:0000256" key="7">
    <source>
        <dbReference type="SAM" id="MobiDB-lite"/>
    </source>
</evidence>
<feature type="compositionally biased region" description="Acidic residues" evidence="7">
    <location>
        <begin position="464"/>
        <end position="479"/>
    </location>
</feature>
<feature type="compositionally biased region" description="Low complexity" evidence="7">
    <location>
        <begin position="540"/>
        <end position="551"/>
    </location>
</feature>
<feature type="compositionally biased region" description="Basic residues" evidence="7">
    <location>
        <begin position="1192"/>
        <end position="1202"/>
    </location>
</feature>
<feature type="compositionally biased region" description="Basic residues" evidence="7">
    <location>
        <begin position="1538"/>
        <end position="1556"/>
    </location>
</feature>
<keyword evidence="5 6" id="KW-0472">Membrane</keyword>
<feature type="compositionally biased region" description="Basic and acidic residues" evidence="7">
    <location>
        <begin position="828"/>
        <end position="841"/>
    </location>
</feature>
<feature type="region of interest" description="Disordered" evidence="7">
    <location>
        <begin position="2441"/>
        <end position="2485"/>
    </location>
</feature>
<organism evidence="9 10">
    <name type="scientific">Cryptotermes secundus</name>
    <dbReference type="NCBI Taxonomy" id="105785"/>
    <lineage>
        <taxon>Eukaryota</taxon>
        <taxon>Metazoa</taxon>
        <taxon>Ecdysozoa</taxon>
        <taxon>Arthropoda</taxon>
        <taxon>Hexapoda</taxon>
        <taxon>Insecta</taxon>
        <taxon>Pterygota</taxon>
        <taxon>Neoptera</taxon>
        <taxon>Polyneoptera</taxon>
        <taxon>Dictyoptera</taxon>
        <taxon>Blattodea</taxon>
        <taxon>Blattoidea</taxon>
        <taxon>Termitoidae</taxon>
        <taxon>Kalotermitidae</taxon>
        <taxon>Cryptotermitinae</taxon>
        <taxon>Cryptotermes</taxon>
    </lineage>
</organism>
<feature type="compositionally biased region" description="Polar residues" evidence="7">
    <location>
        <begin position="1575"/>
        <end position="1587"/>
    </location>
</feature>
<keyword evidence="10" id="KW-1185">Reference proteome</keyword>
<sequence length="2632" mass="289282">MGSQTLEILRQGVWASLTGGWFYDPHQDIFCNTFHLYIWLFLLCVPFTIYLYFPPSFFVWGAYCATVALLFATLKFVNLGLHHMYDTSECIQEVNEDGRPESERRRQQQQGCKQRREEEGIELQVLSSKRSSETPPVGCSSRNSYIEPQQGVGTDADSINSSEYPVEDVTFKNGSSTIDLKVDVHRKNSSESSEEMANLRPVVEKVSVHRAEQCTQADHERFRTKLQAESRSKRQRTRKISISVSIVDETKPATSGGTSKCPSLQKLSHQTSSTDSQEDNSSQGPEPQPSLVSVEAGPGISNSTNSVPPARRYSNAASHSYCILPAAIKPTGSLELGGYMLDATADSSVPRDKGLIYWKQQNSRGGVRRIRSGMLDSCCPPTSLESGIVDGGGTHSSGSGARHDPPPSTLLRARLSLSPYYGYGSEIVYPIAEQSDELGHSHSGPNAAATEGSTFSLRPTVVPDSDDDDDDDDDDEEDNAGSRSPLLVRHESFENKNIAGSSNSGAGGGGIGSGERRGNKEPGFSSSNSSRNTRKKCVVSSKSGNSFSTGSLDQSVFRKHFPVVSSEERLDGHSLVDRTSASSKDGLLATEISVSVESPDMVNGEHVTGGHDSRGGSDSDRCLSECDNADSLSDGSRQRHQHSLKAVLAEEGAVVKCEDVWHQSSTGGVDPLPPAEVSSLVGLDWLFEHTDSEPDDTPHSNPDDIHSSKETDAESGGSSSTTTLSLEHSHEVTKLLQGPVGEVVSGSKNQGAIPKQRTLVGTLVTDVCNGSASKQQTSVASETEQRRQARRLARDRGAKTVTVRCKERPSCSVYNRKAACTAKPVRQLRRESRGAAEKEKLPSIPAEGIENPPVTLSTPQDHVPTQQKSELVTKTSSGSNPVGEGASGSSGSATELSSLLPPPAMPLLATFLATRRELPPESVYGPPAIAFEPVFHSVNRVDLWTNVRTRHQRLRRAFRTRRSRGGIRSSETSVAPPSASITGLEPLMADGGPGTHIATCHNDTSEGAVHCFRDEHGNWLSYTFSEKGTGTANTGVMPIAAAAAATANGKLLSTLLRQKQCRLSGSGTEPAVWDSCIAGGGQESLSNSSMSINSSGLTVILDRQINAGSVTPAAACCHHHSSSATGQGSCLKDVTPVPLFSTLPSTPASSQHHSGGICILEAVIHSSSASNQLRNPFHILADMHSATERNSRQARHHQHHHTNPGAMLNEPNSTAVAAPPASSSQGETDADITLTRNHFRYMDAVDTPSDLGPSRPRHYYKYWITPCTHVKIRFDRLALLALLDRNLTWDETLLSLCLAILVAAFGSLLLQLGLFRDIFAFMFCFVMAGCQYSLIKSVQPDASSPTHGFNRIVAFSRPVYFCIVSALVLILHQATLSNNEIYNQTNFTLYGAYFTNQNLVQMSRDALAVFLLCFPIVFSLGLFPQINTFLMYLLEQIDIHVFGGNATSSLLAAAYCVCRSILLVCFLYGFAFGALSEPKNSQHILFSIFCGLLVASTYHLSRSASDPSGIWNIMKRHLWPPHDFFHEPSSSPKPGKPPNKHHRQHHHHHHHHRSQKQKQNVSDEKKKADGAGMKTTATNRTDCPSNRSNKKPKQNTASSEEQPSAMAEKEKELVDPLPLKLQHTVHARLKSDVIVCTLVAVFVFGIHCSTVFVALQPELNPVLWAVVGFLGFILHYVFPQLRKQLPWLCLARPVFRSHEHSQFEVRDAAKVMWFEKVYVCLCFLERNILYPVLFLGALTSDSPKVVQKFGPLSGSLVVVVCGLKCLRGSFSDPSTQYLVLVFAVLFFQMDYSSTSETFLIDYFFMGIIFSKTYEFLLKVQFVVTYIAPWQITWGSAFHAFAQPFSVPHSAMLFLQAAISAALSTPLNPFLGSAIFLTSYVRPVKFWERDYNTRRVDHSNTRLSSHLERNLGADDNNLNSIFYEHLTRSLQHSLCGDLILGRWGPVTQGDCFVLASDYLNCLVHIIELGNGLVTFQMRGLEFRGTYCQQREVEAISEGIEENDGCCCCEPGHLPHMLSINAAFSQRWLAWEVTATKYVLEGYSISDNSAISMLQVFDFRKVLITYYVKSIIFYAVRSPRLDEWLSSPTILEALQPMLDKNFIDLDPVFNMNIDEDYDFRASGITRNSFCNVYMDWIQYCATKRSKPVNNGKDSVLVSLCFALSLLGRRTLGAASQHNTVSSVEFFLYGLHALFKGDFRITSVRDEWIFSDMELLRKVVAPGVRMSLKLHQDHFMSPDEYEEPSALYDAISLHEEKLVISHEGDPVWRNAVLSGTPSLLALRHVLDDGTDEYKIIMLNKRYLSFRVIKMNRECVRGLWAGQQQELVYLRNRNPERGSIQNAKQALRNIINSSCDQPIGYPIYVSPLTTSYADTNEQLCSIVGGSLSFEVIKKTAIRLWRRARQRCGEGCSSGGSLPQDDGGFGNDGVYAMTTCNIHSGYTAHPSSGHNTSGSQSMDSSQIGGSLGRGGTLGRGGNRGSIASAGKPSSSTLASLAGLLSATESGTKAESSFSQGVYKREDREADPAESNLAADKEPVFQRVRIQDPNQVYDAINLGRRIDVVWPDEKMRARGGRSSWRDWLPEKGMEGQVVHRWVPSHRDPNCRSHVDRTILLVKIDDKYVPIAESGTQDLGAEV</sequence>
<feature type="region of interest" description="Disordered" evidence="7">
    <location>
        <begin position="823"/>
        <end position="898"/>
    </location>
</feature>
<protein>
    <recommendedName>
        <fullName evidence="6">Pecanex-like protein</fullName>
    </recommendedName>
</protein>
<dbReference type="EMBL" id="NEVH01002706">
    <property type="protein sequence ID" value="PNF41474.1"/>
    <property type="molecule type" value="Genomic_DNA"/>
</dbReference>
<feature type="transmembrane region" description="Helical" evidence="6">
    <location>
        <begin position="59"/>
        <end position="77"/>
    </location>
</feature>
<dbReference type="InterPro" id="IPR039797">
    <property type="entry name" value="Pecanex"/>
</dbReference>
<reference evidence="9 10" key="1">
    <citation type="submission" date="2017-12" db="EMBL/GenBank/DDBJ databases">
        <title>Hemimetabolous genomes reveal molecular basis of termite eusociality.</title>
        <authorList>
            <person name="Harrison M.C."/>
            <person name="Jongepier E."/>
            <person name="Robertson H.M."/>
            <person name="Arning N."/>
            <person name="Bitard-Feildel T."/>
            <person name="Chao H."/>
            <person name="Childers C.P."/>
            <person name="Dinh H."/>
            <person name="Doddapaneni H."/>
            <person name="Dugan S."/>
            <person name="Gowin J."/>
            <person name="Greiner C."/>
            <person name="Han Y."/>
            <person name="Hu H."/>
            <person name="Hughes D.S.T."/>
            <person name="Huylmans A.-K."/>
            <person name="Kemena C."/>
            <person name="Kremer L.P.M."/>
            <person name="Lee S.L."/>
            <person name="Lopez-Ezquerra A."/>
            <person name="Mallet L."/>
            <person name="Monroy-Kuhn J.M."/>
            <person name="Moser A."/>
            <person name="Murali S.C."/>
            <person name="Muzny D.M."/>
            <person name="Otani S."/>
            <person name="Piulachs M.-D."/>
            <person name="Poelchau M."/>
            <person name="Qu J."/>
            <person name="Schaub F."/>
            <person name="Wada-Katsumata A."/>
            <person name="Worley K.C."/>
            <person name="Xie Q."/>
            <person name="Ylla G."/>
            <person name="Poulsen M."/>
            <person name="Gibbs R.A."/>
            <person name="Schal C."/>
            <person name="Richards S."/>
            <person name="Belles X."/>
            <person name="Korb J."/>
            <person name="Bornberg-Bauer E."/>
        </authorList>
    </citation>
    <scope>NUCLEOTIDE SEQUENCE [LARGE SCALE GENOMIC DNA]</scope>
    <source>
        <tissue evidence="9">Whole body</tissue>
    </source>
</reference>
<evidence type="ECO:0000256" key="5">
    <source>
        <dbReference type="ARBA" id="ARBA00023136"/>
    </source>
</evidence>
<feature type="compositionally biased region" description="Low complexity" evidence="7">
    <location>
        <begin position="1211"/>
        <end position="1224"/>
    </location>
</feature>
<evidence type="ECO:0000256" key="1">
    <source>
        <dbReference type="ARBA" id="ARBA00004141"/>
    </source>
</evidence>
<feature type="region of interest" description="Disordered" evidence="7">
    <location>
        <begin position="958"/>
        <end position="980"/>
    </location>
</feature>
<feature type="transmembrane region" description="Helical" evidence="6">
    <location>
        <begin position="1293"/>
        <end position="1312"/>
    </location>
</feature>
<evidence type="ECO:0000256" key="6">
    <source>
        <dbReference type="RuleBase" id="RU367089"/>
    </source>
</evidence>
<feature type="transmembrane region" description="Helical" evidence="6">
    <location>
        <begin position="1661"/>
        <end position="1678"/>
    </location>
</feature>
<gene>
    <name evidence="9" type="ORF">B7P43_G13298</name>
</gene>
<feature type="region of interest" description="Disordered" evidence="7">
    <location>
        <begin position="250"/>
        <end position="308"/>
    </location>
</feature>
<feature type="transmembrane region" description="Helical" evidence="6">
    <location>
        <begin position="1633"/>
        <end position="1655"/>
    </location>
</feature>
<dbReference type="GO" id="GO:0016020">
    <property type="term" value="C:membrane"/>
    <property type="evidence" value="ECO:0007669"/>
    <property type="project" value="UniProtKB-SubCell"/>
</dbReference>
<dbReference type="Proteomes" id="UP000235965">
    <property type="component" value="Unassembled WGS sequence"/>
</dbReference>
<feature type="transmembrane region" description="Helical" evidence="6">
    <location>
        <begin position="36"/>
        <end position="53"/>
    </location>
</feature>
<keyword evidence="3 6" id="KW-0812">Transmembrane</keyword>
<feature type="region of interest" description="Disordered" evidence="7">
    <location>
        <begin position="601"/>
        <end position="622"/>
    </location>
</feature>
<feature type="region of interest" description="Disordered" evidence="7">
    <location>
        <begin position="1187"/>
        <end position="1228"/>
    </location>
</feature>
<dbReference type="InterPro" id="IPR007735">
    <property type="entry name" value="Pecanex_C"/>
</dbReference>
<feature type="region of interest" description="Disordered" evidence="7">
    <location>
        <begin position="436"/>
        <end position="552"/>
    </location>
</feature>
<comment type="subcellular location">
    <subcellularLocation>
        <location evidence="1 6">Membrane</location>
        <topology evidence="1 6">Multi-pass membrane protein</topology>
    </subcellularLocation>
</comment>
<feature type="transmembrane region" description="Helical" evidence="6">
    <location>
        <begin position="1318"/>
        <end position="1335"/>
    </location>
</feature>
<accession>A0A2J7RKV7</accession>
<feature type="compositionally biased region" description="Polar residues" evidence="7">
    <location>
        <begin position="854"/>
        <end position="880"/>
    </location>
</feature>
<dbReference type="PANTHER" id="PTHR12372">
    <property type="entry name" value="PECANEX"/>
    <property type="match status" value="1"/>
</dbReference>
<comment type="caution">
    <text evidence="9">The sequence shown here is derived from an EMBL/GenBank/DDBJ whole genome shotgun (WGS) entry which is preliminary data.</text>
</comment>
<feature type="compositionally biased region" description="Low complexity" evidence="7">
    <location>
        <begin position="714"/>
        <end position="726"/>
    </location>
</feature>
<proteinExistence type="inferred from homology"/>
<dbReference type="PANTHER" id="PTHR12372:SF7">
    <property type="entry name" value="PROTEIN PECANEX"/>
    <property type="match status" value="1"/>
</dbReference>
<dbReference type="FunCoup" id="A0A2J7RKV7">
    <property type="interactions" value="983"/>
</dbReference>
<evidence type="ECO:0000256" key="2">
    <source>
        <dbReference type="ARBA" id="ARBA00010170"/>
    </source>
</evidence>
<dbReference type="Pfam" id="PF05041">
    <property type="entry name" value="Pecanex_C"/>
    <property type="match status" value="1"/>
</dbReference>
<keyword evidence="4 6" id="KW-1133">Transmembrane helix</keyword>
<dbReference type="OrthoDB" id="10037631at2759"/>
<feature type="transmembrane region" description="Helical" evidence="6">
    <location>
        <begin position="1406"/>
        <end position="1434"/>
    </location>
</feature>
<feature type="domain" description="Pecanex C-terminal" evidence="8">
    <location>
        <begin position="2149"/>
        <end position="2374"/>
    </location>
</feature>
<feature type="compositionally biased region" description="Polar residues" evidence="7">
    <location>
        <begin position="2441"/>
        <end position="2458"/>
    </location>
</feature>
<feature type="compositionally biased region" description="Basic and acidic residues" evidence="7">
    <location>
        <begin position="608"/>
        <end position="622"/>
    </location>
</feature>
<feature type="transmembrane region" description="Helical" evidence="6">
    <location>
        <begin position="1483"/>
        <end position="1501"/>
    </location>
</feature>
<name>A0A2J7RKV7_9NEOP</name>
<evidence type="ECO:0000259" key="8">
    <source>
        <dbReference type="Pfam" id="PF05041"/>
    </source>
</evidence>
<feature type="compositionally biased region" description="Basic and acidic residues" evidence="7">
    <location>
        <begin position="216"/>
        <end position="232"/>
    </location>
</feature>
<feature type="transmembrane region" description="Helical" evidence="6">
    <location>
        <begin position="1446"/>
        <end position="1471"/>
    </location>
</feature>
<feature type="region of interest" description="Disordered" evidence="7">
    <location>
        <begin position="216"/>
        <end position="238"/>
    </location>
</feature>
<feature type="compositionally biased region" description="Basic and acidic residues" evidence="7">
    <location>
        <begin position="689"/>
        <end position="712"/>
    </location>
</feature>
<evidence type="ECO:0000256" key="4">
    <source>
        <dbReference type="ARBA" id="ARBA00022989"/>
    </source>
</evidence>
<evidence type="ECO:0000256" key="3">
    <source>
        <dbReference type="ARBA" id="ARBA00022692"/>
    </source>
</evidence>
<feature type="compositionally biased region" description="Basic and acidic residues" evidence="7">
    <location>
        <begin position="96"/>
        <end position="106"/>
    </location>
</feature>
<feature type="region of interest" description="Disordered" evidence="7">
    <location>
        <begin position="95"/>
        <end position="159"/>
    </location>
</feature>
<evidence type="ECO:0000313" key="10">
    <source>
        <dbReference type="Proteomes" id="UP000235965"/>
    </source>
</evidence>
<feature type="compositionally biased region" description="Low complexity" evidence="7">
    <location>
        <begin position="883"/>
        <end position="898"/>
    </location>
</feature>
<dbReference type="InParanoid" id="A0A2J7RKV7"/>
<feature type="transmembrane region" description="Helical" evidence="6">
    <location>
        <begin position="1355"/>
        <end position="1374"/>
    </location>
</feature>
<dbReference type="GO" id="GO:0005783">
    <property type="term" value="C:endoplasmic reticulum"/>
    <property type="evidence" value="ECO:0007669"/>
    <property type="project" value="TreeGrafter"/>
</dbReference>
<feature type="compositionally biased region" description="Gly residues" evidence="7">
    <location>
        <begin position="2460"/>
        <end position="2474"/>
    </location>
</feature>